<protein>
    <submittedName>
        <fullName evidence="2">Uncharacterized protein</fullName>
    </submittedName>
</protein>
<gene>
    <name evidence="2" type="ORF">BD311DRAFT_335587</name>
</gene>
<accession>A0A4Q9MP39</accession>
<dbReference type="AlphaFoldDB" id="A0A4Q9MP39"/>
<keyword evidence="1" id="KW-0812">Transmembrane</keyword>
<dbReference type="Proteomes" id="UP000292957">
    <property type="component" value="Unassembled WGS sequence"/>
</dbReference>
<dbReference type="EMBL" id="ML143424">
    <property type="protein sequence ID" value="TBU28172.1"/>
    <property type="molecule type" value="Genomic_DNA"/>
</dbReference>
<feature type="transmembrane region" description="Helical" evidence="1">
    <location>
        <begin position="20"/>
        <end position="43"/>
    </location>
</feature>
<evidence type="ECO:0000256" key="1">
    <source>
        <dbReference type="SAM" id="Phobius"/>
    </source>
</evidence>
<name>A0A4Q9MP39_9APHY</name>
<reference evidence="2" key="1">
    <citation type="submission" date="2019-01" db="EMBL/GenBank/DDBJ databases">
        <title>Draft genome sequences of three monokaryotic isolates of the white-rot basidiomycete fungus Dichomitus squalens.</title>
        <authorList>
            <consortium name="DOE Joint Genome Institute"/>
            <person name="Lopez S.C."/>
            <person name="Andreopoulos B."/>
            <person name="Pangilinan J."/>
            <person name="Lipzen A."/>
            <person name="Riley R."/>
            <person name="Ahrendt S."/>
            <person name="Ng V."/>
            <person name="Barry K."/>
            <person name="Daum C."/>
            <person name="Grigoriev I.V."/>
            <person name="Hilden K.S."/>
            <person name="Makela M.R."/>
            <person name="de Vries R.P."/>
        </authorList>
    </citation>
    <scope>NUCLEOTIDE SEQUENCE [LARGE SCALE GENOMIC DNA]</scope>
    <source>
        <strain evidence="2">OM18370.1</strain>
    </source>
</reference>
<sequence>MIRLGNALVMIPPQPACAAYRIGLIAAPCSFMSVACVNAVGVVRLTGKRTRKRCKVEGVQFRTSETAAIVVNLKLWERCAVRILTAVSPGGAVVCSIAPLQFDLPACASIPAPCPMHHGWLLPLSLAQAYLCVVIRAVSSSHVMANQLHTT</sequence>
<keyword evidence="1" id="KW-0472">Membrane</keyword>
<evidence type="ECO:0000313" key="2">
    <source>
        <dbReference type="EMBL" id="TBU28172.1"/>
    </source>
</evidence>
<organism evidence="2">
    <name type="scientific">Dichomitus squalens</name>
    <dbReference type="NCBI Taxonomy" id="114155"/>
    <lineage>
        <taxon>Eukaryota</taxon>
        <taxon>Fungi</taxon>
        <taxon>Dikarya</taxon>
        <taxon>Basidiomycota</taxon>
        <taxon>Agaricomycotina</taxon>
        <taxon>Agaricomycetes</taxon>
        <taxon>Polyporales</taxon>
        <taxon>Polyporaceae</taxon>
        <taxon>Dichomitus</taxon>
    </lineage>
</organism>
<keyword evidence="1" id="KW-1133">Transmembrane helix</keyword>
<proteinExistence type="predicted"/>